<reference evidence="5 6" key="1">
    <citation type="journal article" date="2011" name="PLoS Genet.">
        <title>Genome sequencing and comparative transcriptomics of the model entomopathogenic fungi Metarhizium anisopliae and M. acridum.</title>
        <authorList>
            <person name="Gao Q."/>
            <person name="Jin K."/>
            <person name="Ying S.H."/>
            <person name="Zhang Y."/>
            <person name="Xiao G."/>
            <person name="Shang Y."/>
            <person name="Duan Z."/>
            <person name="Hu X."/>
            <person name="Xie X.Q."/>
            <person name="Zhou G."/>
            <person name="Peng G."/>
            <person name="Luo Z."/>
            <person name="Huang W."/>
            <person name="Wang B."/>
            <person name="Fang W."/>
            <person name="Wang S."/>
            <person name="Zhong Y."/>
            <person name="Ma L.J."/>
            <person name="St Leger R.J."/>
            <person name="Zhao G.P."/>
            <person name="Pei Y."/>
            <person name="Feng M.G."/>
            <person name="Xia Y."/>
            <person name="Wang C."/>
        </authorList>
    </citation>
    <scope>NUCLEOTIDE SEQUENCE [LARGE SCALE GENOMIC DNA]</scope>
    <source>
        <strain evidence="5 6">CQMa 102</strain>
    </source>
</reference>
<dbReference type="PANTHER" id="PTHR30244">
    <property type="entry name" value="TRANSAMINASE"/>
    <property type="match status" value="1"/>
</dbReference>
<evidence type="ECO:0000256" key="1">
    <source>
        <dbReference type="ARBA" id="ARBA00001974"/>
    </source>
</evidence>
<dbReference type="PANTHER" id="PTHR30244:SF42">
    <property type="entry name" value="UDP-2-ACETAMIDO-2-DEOXY-3-OXO-D-GLUCURONATE AMINOTRANSFERASE"/>
    <property type="match status" value="1"/>
</dbReference>
<dbReference type="InterPro" id="IPR015421">
    <property type="entry name" value="PyrdxlP-dep_Trfase_major"/>
</dbReference>
<dbReference type="GO" id="GO:0000271">
    <property type="term" value="P:polysaccharide biosynthetic process"/>
    <property type="evidence" value="ECO:0007669"/>
    <property type="project" value="TreeGrafter"/>
</dbReference>
<dbReference type="Pfam" id="PF01041">
    <property type="entry name" value="DegT_DnrJ_EryC1"/>
    <property type="match status" value="1"/>
</dbReference>
<dbReference type="SUPFAM" id="SSF51905">
    <property type="entry name" value="FAD/NAD(P)-binding domain"/>
    <property type="match status" value="1"/>
</dbReference>
<dbReference type="Proteomes" id="UP000002499">
    <property type="component" value="Unassembled WGS sequence"/>
</dbReference>
<keyword evidence="2" id="KW-0285">Flavoprotein</keyword>
<evidence type="ECO:0000313" key="5">
    <source>
        <dbReference type="EMBL" id="EFY90485.1"/>
    </source>
</evidence>
<dbReference type="InterPro" id="IPR000653">
    <property type="entry name" value="DegT/StrS_aminotransferase"/>
</dbReference>
<dbReference type="InterPro" id="IPR036188">
    <property type="entry name" value="FAD/NAD-bd_sf"/>
</dbReference>
<proteinExistence type="predicted"/>
<name>E9E0T1_METAQ</name>
<accession>E9E0T1</accession>
<dbReference type="GO" id="GO:0016491">
    <property type="term" value="F:oxidoreductase activity"/>
    <property type="evidence" value="ECO:0007669"/>
    <property type="project" value="UniProtKB-KW"/>
</dbReference>
<evidence type="ECO:0000256" key="3">
    <source>
        <dbReference type="ARBA" id="ARBA00022827"/>
    </source>
</evidence>
<organism evidence="6">
    <name type="scientific">Metarhizium acridum (strain CQMa 102)</name>
    <dbReference type="NCBI Taxonomy" id="655827"/>
    <lineage>
        <taxon>Eukaryota</taxon>
        <taxon>Fungi</taxon>
        <taxon>Dikarya</taxon>
        <taxon>Ascomycota</taxon>
        <taxon>Pezizomycotina</taxon>
        <taxon>Sordariomycetes</taxon>
        <taxon>Hypocreomycetidae</taxon>
        <taxon>Hypocreales</taxon>
        <taxon>Clavicipitaceae</taxon>
        <taxon>Metarhizium</taxon>
    </lineage>
</organism>
<dbReference type="InParanoid" id="E9E0T1"/>
<keyword evidence="5" id="KW-0808">Transferase</keyword>
<evidence type="ECO:0000313" key="6">
    <source>
        <dbReference type="Proteomes" id="UP000002499"/>
    </source>
</evidence>
<dbReference type="HOGENOM" id="CLU_492640_0_0_1"/>
<dbReference type="AlphaFoldDB" id="E9E0T1"/>
<dbReference type="InterPro" id="IPR015424">
    <property type="entry name" value="PyrdxlP-dep_Trfase"/>
</dbReference>
<dbReference type="STRING" id="655827.E9E0T1"/>
<keyword evidence="4" id="KW-0560">Oxidoreductase</keyword>
<dbReference type="SUPFAM" id="SSF53383">
    <property type="entry name" value="PLP-dependent transferases"/>
    <property type="match status" value="1"/>
</dbReference>
<keyword evidence="6" id="KW-1185">Reference proteome</keyword>
<dbReference type="EMBL" id="GL698490">
    <property type="protein sequence ID" value="EFY90485.1"/>
    <property type="molecule type" value="Genomic_DNA"/>
</dbReference>
<evidence type="ECO:0000256" key="4">
    <source>
        <dbReference type="ARBA" id="ARBA00023002"/>
    </source>
</evidence>
<dbReference type="eggNOG" id="ENOG502S2DV">
    <property type="taxonomic scope" value="Eukaryota"/>
</dbReference>
<keyword evidence="3" id="KW-0274">FAD</keyword>
<evidence type="ECO:0000256" key="2">
    <source>
        <dbReference type="ARBA" id="ARBA00022630"/>
    </source>
</evidence>
<keyword evidence="5" id="KW-0032">Aminotransferase</keyword>
<gene>
    <name evidence="5" type="ORF">MAC_03479</name>
</gene>
<dbReference type="Gene3D" id="4.10.450.10">
    <property type="entry name" value="Glucose Oxidase, domain 2"/>
    <property type="match status" value="1"/>
</dbReference>
<dbReference type="Gene3D" id="3.50.50.60">
    <property type="entry name" value="FAD/NAD(P)-binding domain"/>
    <property type="match status" value="1"/>
</dbReference>
<dbReference type="GO" id="GO:0030170">
    <property type="term" value="F:pyridoxal phosphate binding"/>
    <property type="evidence" value="ECO:0007669"/>
    <property type="project" value="TreeGrafter"/>
</dbReference>
<protein>
    <submittedName>
        <fullName evidence="5">DegT/DnrJ/EryC1/StrS aminotransferase</fullName>
    </submittedName>
</protein>
<dbReference type="GO" id="GO:0008483">
    <property type="term" value="F:transaminase activity"/>
    <property type="evidence" value="ECO:0007669"/>
    <property type="project" value="UniProtKB-KW"/>
</dbReference>
<dbReference type="OrthoDB" id="416253at2759"/>
<dbReference type="Gene3D" id="3.40.640.10">
    <property type="entry name" value="Type I PLP-dependent aspartate aminotransferase-like (Major domain)"/>
    <property type="match status" value="1"/>
</dbReference>
<comment type="cofactor">
    <cofactor evidence="1">
        <name>FAD</name>
        <dbReference type="ChEBI" id="CHEBI:57692"/>
    </cofactor>
</comment>
<dbReference type="Gene3D" id="3.40.50.300">
    <property type="entry name" value="P-loop containing nucleotide triphosphate hydrolases"/>
    <property type="match status" value="1"/>
</dbReference>
<dbReference type="InterPro" id="IPR027424">
    <property type="entry name" value="Glucose_Oxidase_domain_2"/>
</dbReference>
<dbReference type="InterPro" id="IPR027417">
    <property type="entry name" value="P-loop_NTPase"/>
</dbReference>
<sequence length="553" mass="59307">MAYALLGMFDIQMPLIYGEDIPKAHLVVPFGKNVDIVGRGGILDEVMRKIPPATNDNTCQMTVIEGLGGVGKTQIAPLIVITASGSSQRMSFDYIIIGAGTSGLLVANRLSANSNTRVVLIEPSSDDRNNPNVTDPLNRDKISDSWEARENGPTNNVELTCRRYCCKATITVHRPVLLSSSCPSSITIDETDTGNVPRYSSICVVEHGATICTGIPPSNQPDSQPVYAHGRTEHNCVLSRVMPTKKISQFVTIFSDEFPKPRSQSPWLTSPLKDFILGPEVRELEARLADYSGATHVVTCGSGTAALTLALLALGLQPGDSVLVPDLSYPQHLTINPSLVDAGVTAATKAGHRAVGIIAVNLYSHPADYDALHEAAALHRLWVIGDAAQSFGGSSGGRRVGSLARPTTTSFFPSKPPGRYGDGGAVFTNDGEIAELSRSLRQHGLDKTKSNGLRIGLNGRLDTIQAAVLLCKLDLLTEEMIREKKWQADMLSFGMELLRFQGLAMIYTLPGQHIPYGLRSAISSSSTLVIMALLPPSTTLCLLTSNLHISGSR</sequence>